<protein>
    <recommendedName>
        <fullName evidence="1">F-box domain-containing protein</fullName>
    </recommendedName>
</protein>
<dbReference type="Pfam" id="PF08268">
    <property type="entry name" value="FBA_3"/>
    <property type="match status" value="1"/>
</dbReference>
<name>A0AAV0YT37_VICFA</name>
<dbReference type="InterPro" id="IPR013187">
    <property type="entry name" value="F-box-assoc_dom_typ3"/>
</dbReference>
<dbReference type="Proteomes" id="UP001157006">
    <property type="component" value="Chromosome 1L"/>
</dbReference>
<gene>
    <name evidence="2" type="ORF">VFH_I355080</name>
</gene>
<dbReference type="InterPro" id="IPR001810">
    <property type="entry name" value="F-box_dom"/>
</dbReference>
<keyword evidence="3" id="KW-1185">Reference proteome</keyword>
<organism evidence="2 3">
    <name type="scientific">Vicia faba</name>
    <name type="common">Broad bean</name>
    <name type="synonym">Faba vulgaris</name>
    <dbReference type="NCBI Taxonomy" id="3906"/>
    <lineage>
        <taxon>Eukaryota</taxon>
        <taxon>Viridiplantae</taxon>
        <taxon>Streptophyta</taxon>
        <taxon>Embryophyta</taxon>
        <taxon>Tracheophyta</taxon>
        <taxon>Spermatophyta</taxon>
        <taxon>Magnoliopsida</taxon>
        <taxon>eudicotyledons</taxon>
        <taxon>Gunneridae</taxon>
        <taxon>Pentapetalae</taxon>
        <taxon>rosids</taxon>
        <taxon>fabids</taxon>
        <taxon>Fabales</taxon>
        <taxon>Fabaceae</taxon>
        <taxon>Papilionoideae</taxon>
        <taxon>50 kb inversion clade</taxon>
        <taxon>NPAAA clade</taxon>
        <taxon>Hologalegina</taxon>
        <taxon>IRL clade</taxon>
        <taxon>Fabeae</taxon>
        <taxon>Vicia</taxon>
    </lineage>
</organism>
<dbReference type="InterPro" id="IPR050796">
    <property type="entry name" value="SCF_F-box_component"/>
</dbReference>
<dbReference type="PANTHER" id="PTHR31672">
    <property type="entry name" value="BNACNNG10540D PROTEIN"/>
    <property type="match status" value="1"/>
</dbReference>
<dbReference type="Gene3D" id="1.20.1280.50">
    <property type="match status" value="1"/>
</dbReference>
<feature type="domain" description="F-box" evidence="1">
    <location>
        <begin position="31"/>
        <end position="81"/>
    </location>
</feature>
<dbReference type="SMART" id="SM00256">
    <property type="entry name" value="FBOX"/>
    <property type="match status" value="1"/>
</dbReference>
<dbReference type="AlphaFoldDB" id="A0AAV0YT37"/>
<dbReference type="NCBIfam" id="TIGR01640">
    <property type="entry name" value="F_box_assoc_1"/>
    <property type="match status" value="1"/>
</dbReference>
<evidence type="ECO:0000259" key="1">
    <source>
        <dbReference type="PROSITE" id="PS50181"/>
    </source>
</evidence>
<dbReference type="EMBL" id="OX451736">
    <property type="protein sequence ID" value="CAI8588604.1"/>
    <property type="molecule type" value="Genomic_DNA"/>
</dbReference>
<dbReference type="InterPro" id="IPR017451">
    <property type="entry name" value="F-box-assoc_interact_dom"/>
</dbReference>
<dbReference type="SUPFAM" id="SSF81383">
    <property type="entry name" value="F-box domain"/>
    <property type="match status" value="1"/>
</dbReference>
<dbReference type="PROSITE" id="PS50181">
    <property type="entry name" value="FBOX"/>
    <property type="match status" value="1"/>
</dbReference>
<reference evidence="2 3" key="1">
    <citation type="submission" date="2023-01" db="EMBL/GenBank/DDBJ databases">
        <authorList>
            <person name="Kreplak J."/>
        </authorList>
    </citation>
    <scope>NUCLEOTIDE SEQUENCE [LARGE SCALE GENOMIC DNA]</scope>
</reference>
<sequence length="489" mass="56507">MKKSRKGSIALTRASQRSSEVERVESHDEPCSYFVNLPYHIIVHIFLQLSIKSLLICKCVCKDWKTIISEPHFGKLQFERAQNCFMVRTLDYKRVSRTLYLLECEPEKFEIGSNSQAKLEPIFKLPLRDAKSFKEIEYLNKAKRPIRVARLLALKRKGENAKRGRQSHYIATNKDYDKFNIINSCNGLLCLCEPNTRNPIVICNPVTGEFVRLPKSTTKIRVRNQVKAGLGFHPKTNEYKVIKIWIKHVKQGNVWVFERVTLEIHTLGTPSWRNVEMDPQISISKLKDPTYVNGALHWIMVEGSILCFCCESERLQSFPSPTGVFGNHSNGYVAHKHIRMGELKGFLYICDSTDFSNVTMWVMNEYGIGESWSKVYSIDTSVTSMRQPVLLRNGYCWPRKQFDQGAAILLHHYCNSFIYYEPEKYGFKVFRIHGTSSPFFEVFPHIPSLISLKDIVKGDNVEVLNIHSRCAKFKLQEENEVFSLAQEIV</sequence>
<accession>A0AAV0YT37</accession>
<evidence type="ECO:0000313" key="2">
    <source>
        <dbReference type="EMBL" id="CAI8588604.1"/>
    </source>
</evidence>
<dbReference type="InterPro" id="IPR036047">
    <property type="entry name" value="F-box-like_dom_sf"/>
</dbReference>
<dbReference type="PANTHER" id="PTHR31672:SF13">
    <property type="entry name" value="F-BOX PROTEIN CPR30-LIKE"/>
    <property type="match status" value="1"/>
</dbReference>
<evidence type="ECO:0000313" key="3">
    <source>
        <dbReference type="Proteomes" id="UP001157006"/>
    </source>
</evidence>
<proteinExistence type="predicted"/>
<dbReference type="Pfam" id="PF00646">
    <property type="entry name" value="F-box"/>
    <property type="match status" value="1"/>
</dbReference>